<keyword evidence="1" id="KW-0472">Membrane</keyword>
<reference evidence="2 3" key="1">
    <citation type="submission" date="2018-06" db="EMBL/GenBank/DDBJ databases">
        <title>Genomic Encyclopedia of Archaeal and Bacterial Type Strains, Phase II (KMG-II): from individual species to whole genera.</title>
        <authorList>
            <person name="Goeker M."/>
        </authorList>
    </citation>
    <scope>NUCLEOTIDE SEQUENCE [LARGE SCALE GENOMIC DNA]</scope>
    <source>
        <strain evidence="2 3">DSM 15361</strain>
    </source>
</reference>
<feature type="transmembrane region" description="Helical" evidence="1">
    <location>
        <begin position="90"/>
        <end position="111"/>
    </location>
</feature>
<evidence type="ECO:0000313" key="3">
    <source>
        <dbReference type="Proteomes" id="UP000249542"/>
    </source>
</evidence>
<organism evidence="2 3">
    <name type="scientific">Mesonia algae</name>
    <dbReference type="NCBI Taxonomy" id="213248"/>
    <lineage>
        <taxon>Bacteria</taxon>
        <taxon>Pseudomonadati</taxon>
        <taxon>Bacteroidota</taxon>
        <taxon>Flavobacteriia</taxon>
        <taxon>Flavobacteriales</taxon>
        <taxon>Flavobacteriaceae</taxon>
        <taxon>Mesonia</taxon>
    </lineage>
</organism>
<proteinExistence type="predicted"/>
<comment type="caution">
    <text evidence="2">The sequence shown here is derived from an EMBL/GenBank/DDBJ whole genome shotgun (WGS) entry which is preliminary data.</text>
</comment>
<protein>
    <submittedName>
        <fullName evidence="2">Uncharacterized protein</fullName>
    </submittedName>
</protein>
<evidence type="ECO:0000256" key="1">
    <source>
        <dbReference type="SAM" id="Phobius"/>
    </source>
</evidence>
<gene>
    <name evidence="2" type="ORF">LX95_00218</name>
</gene>
<dbReference type="RefSeq" id="WP_111539576.1">
    <property type="nucleotide sequence ID" value="NZ_QKYV01000001.1"/>
</dbReference>
<sequence>MKYSITKQSIGVSIFVISMSLILVYWFEIEFSRVLLLFPIGVLGGLSSVFYLKYFNPSVKLFPYKWMLEGVLFGLFFSSINLMNGKAKHMISLFLIGITIGLLVRGLYYWWMKKNVKRLLKHPSAFVFEKASLRDINQNTVLGFLIIQNKDLIFLDTFNDEELWRKELKSIEAELLTSKWNIPNEIQLFEENHFIQVKFPLFLWI</sequence>
<accession>A0A2W7K8I4</accession>
<dbReference type="Proteomes" id="UP000249542">
    <property type="component" value="Unassembled WGS sequence"/>
</dbReference>
<feature type="transmembrane region" description="Helical" evidence="1">
    <location>
        <begin position="33"/>
        <end position="54"/>
    </location>
</feature>
<keyword evidence="1" id="KW-0812">Transmembrane</keyword>
<evidence type="ECO:0000313" key="2">
    <source>
        <dbReference type="EMBL" id="PZW43890.1"/>
    </source>
</evidence>
<dbReference type="EMBL" id="QKYV01000001">
    <property type="protein sequence ID" value="PZW43890.1"/>
    <property type="molecule type" value="Genomic_DNA"/>
</dbReference>
<feature type="transmembrane region" description="Helical" evidence="1">
    <location>
        <begin position="9"/>
        <end position="27"/>
    </location>
</feature>
<name>A0A2W7K8I4_9FLAO</name>
<feature type="transmembrane region" description="Helical" evidence="1">
    <location>
        <begin position="66"/>
        <end position="84"/>
    </location>
</feature>
<keyword evidence="3" id="KW-1185">Reference proteome</keyword>
<dbReference type="AlphaFoldDB" id="A0A2W7K8I4"/>
<keyword evidence="1" id="KW-1133">Transmembrane helix</keyword>